<accession>A0A0Q3JUX3</accession>
<dbReference type="InterPro" id="IPR039926">
    <property type="entry name" value="Egg_app_1"/>
</dbReference>
<sequence length="269" mass="28765">MATWLKQAAFSRLPWAGGFVTFFRSLALFIDPTPQSFVANRLCLGAISPATPFDYSSKRQSKKSKAIMDFVPVANLSAVVMGAVRAAMEMLPTDMTRDAVVETASAWVAWFLRLLWAWLIAARAGAVESLPEVAKRAAGSAVEASEPWVEMASTLLLRLYGSLVDAIVASKAGGGAQLLALIIPVVFLCGAAWALTCRTMKAPGLGGTRVPRAMFEASPKRYYATVRKARKAARRGASSGTSTGWKLLVAAPVVAYAAYLAANKLYQDP</sequence>
<dbReference type="EMBL" id="CM000880">
    <property type="protein sequence ID" value="KQK21291.1"/>
    <property type="molecule type" value="Genomic_DNA"/>
</dbReference>
<dbReference type="Proteomes" id="UP000008810">
    <property type="component" value="Chromosome 1"/>
</dbReference>
<reference evidence="2 3" key="1">
    <citation type="journal article" date="2010" name="Nature">
        <title>Genome sequencing and analysis of the model grass Brachypodium distachyon.</title>
        <authorList>
            <consortium name="International Brachypodium Initiative"/>
        </authorList>
    </citation>
    <scope>NUCLEOTIDE SEQUENCE [LARGE SCALE GENOMIC DNA]</scope>
    <source>
        <strain evidence="2">Bd21</strain>
        <strain evidence="3">cv. Bd21</strain>
    </source>
</reference>
<feature type="transmembrane region" description="Helical" evidence="1">
    <location>
        <begin position="66"/>
        <end position="87"/>
    </location>
</feature>
<reference evidence="3" key="3">
    <citation type="submission" date="2018-08" db="UniProtKB">
        <authorList>
            <consortium name="EnsemblPlants"/>
        </authorList>
    </citation>
    <scope>IDENTIFICATION</scope>
    <source>
        <strain evidence="3">cv. Bd21</strain>
    </source>
</reference>
<dbReference type="Gramene" id="KQK21291">
    <property type="protein sequence ID" value="KQK21291"/>
    <property type="gene ID" value="BRADI_1g60000v3"/>
</dbReference>
<evidence type="ECO:0000313" key="3">
    <source>
        <dbReference type="EnsemblPlants" id="KQK21291"/>
    </source>
</evidence>
<reference evidence="2" key="2">
    <citation type="submission" date="2017-06" db="EMBL/GenBank/DDBJ databases">
        <title>WGS assembly of Brachypodium distachyon.</title>
        <authorList>
            <consortium name="The International Brachypodium Initiative"/>
            <person name="Lucas S."/>
            <person name="Harmon-Smith M."/>
            <person name="Lail K."/>
            <person name="Tice H."/>
            <person name="Grimwood J."/>
            <person name="Bruce D."/>
            <person name="Barry K."/>
            <person name="Shu S."/>
            <person name="Lindquist E."/>
            <person name="Wang M."/>
            <person name="Pitluck S."/>
            <person name="Vogel J.P."/>
            <person name="Garvin D.F."/>
            <person name="Mockler T.C."/>
            <person name="Schmutz J."/>
            <person name="Rokhsar D."/>
            <person name="Bevan M.W."/>
        </authorList>
    </citation>
    <scope>NUCLEOTIDE SEQUENCE</scope>
    <source>
        <strain evidence="2">Bd21</strain>
    </source>
</reference>
<name>A0A0Q3JUX3_BRADI</name>
<dbReference type="OrthoDB" id="696047at2759"/>
<gene>
    <name evidence="3" type="primary">LOC100831166</name>
    <name evidence="2" type="ORF">BRADI_1g60000v3</name>
</gene>
<evidence type="ECO:0000313" key="2">
    <source>
        <dbReference type="EMBL" id="KQK21291.1"/>
    </source>
</evidence>
<dbReference type="GeneID" id="100831166"/>
<keyword evidence="1" id="KW-0472">Membrane</keyword>
<evidence type="ECO:0000256" key="1">
    <source>
        <dbReference type="SAM" id="Phobius"/>
    </source>
</evidence>
<dbReference type="KEGG" id="bdi:100831166"/>
<keyword evidence="1" id="KW-0812">Transmembrane</keyword>
<feature type="transmembrane region" description="Helical" evidence="1">
    <location>
        <begin position="244"/>
        <end position="262"/>
    </location>
</feature>
<keyword evidence="1" id="KW-1133">Transmembrane helix</keyword>
<dbReference type="PANTHER" id="PTHR33333:SF8">
    <property type="entry name" value="EXPRESSED PROTEIN"/>
    <property type="match status" value="1"/>
</dbReference>
<dbReference type="PANTHER" id="PTHR33333">
    <property type="entry name" value="ERYTHROCYTE MEMBRANE PROTEIN 1-LIKE"/>
    <property type="match status" value="1"/>
</dbReference>
<feature type="transmembrane region" description="Helical" evidence="1">
    <location>
        <begin position="107"/>
        <end position="127"/>
    </location>
</feature>
<feature type="transmembrane region" description="Helical" evidence="1">
    <location>
        <begin position="175"/>
        <end position="195"/>
    </location>
</feature>
<protein>
    <submittedName>
        <fullName evidence="2 3">Uncharacterized protein</fullName>
    </submittedName>
</protein>
<dbReference type="ExpressionAtlas" id="A0A0Q3JUX3">
    <property type="expression patterns" value="baseline and differential"/>
</dbReference>
<dbReference type="AlphaFoldDB" id="A0A0Q3JUX3"/>
<evidence type="ECO:0000313" key="4">
    <source>
        <dbReference type="Proteomes" id="UP000008810"/>
    </source>
</evidence>
<dbReference type="RefSeq" id="XP_003557722.2">
    <property type="nucleotide sequence ID" value="XM_003557674.4"/>
</dbReference>
<keyword evidence="4" id="KW-1185">Reference proteome</keyword>
<dbReference type="EnsemblPlants" id="KQK21291">
    <property type="protein sequence ID" value="KQK21291"/>
    <property type="gene ID" value="BRADI_1g60000v3"/>
</dbReference>
<proteinExistence type="predicted"/>
<organism evidence="2">
    <name type="scientific">Brachypodium distachyon</name>
    <name type="common">Purple false brome</name>
    <name type="synonym">Trachynia distachya</name>
    <dbReference type="NCBI Taxonomy" id="15368"/>
    <lineage>
        <taxon>Eukaryota</taxon>
        <taxon>Viridiplantae</taxon>
        <taxon>Streptophyta</taxon>
        <taxon>Embryophyta</taxon>
        <taxon>Tracheophyta</taxon>
        <taxon>Spermatophyta</taxon>
        <taxon>Magnoliopsida</taxon>
        <taxon>Liliopsida</taxon>
        <taxon>Poales</taxon>
        <taxon>Poaceae</taxon>
        <taxon>BOP clade</taxon>
        <taxon>Pooideae</taxon>
        <taxon>Stipodae</taxon>
        <taxon>Brachypodieae</taxon>
        <taxon>Brachypodium</taxon>
    </lineage>
</organism>